<gene>
    <name evidence="1" type="ORF">SNAT2548_LOCUS33342</name>
</gene>
<proteinExistence type="predicted"/>
<dbReference type="Proteomes" id="UP000604046">
    <property type="component" value="Unassembled WGS sequence"/>
</dbReference>
<name>A0A812UXN1_9DINO</name>
<dbReference type="AlphaFoldDB" id="A0A812UXN1"/>
<evidence type="ECO:0000313" key="2">
    <source>
        <dbReference type="Proteomes" id="UP000604046"/>
    </source>
</evidence>
<protein>
    <submittedName>
        <fullName evidence="1">Uncharacterized protein</fullName>
    </submittedName>
</protein>
<keyword evidence="2" id="KW-1185">Reference proteome</keyword>
<accession>A0A812UXN1</accession>
<comment type="caution">
    <text evidence="1">The sequence shown here is derived from an EMBL/GenBank/DDBJ whole genome shotgun (WGS) entry which is preliminary data.</text>
</comment>
<sequence length="345" mass="37225">MPGRLVRSQSGPHAGSWLTAIPAEPATTLAPQAMQLALRRRLRMPLPLCHGRCGPAPGCGAQIDRLGDHALACPRTGLLARRAKVVERAWVRVAREAVGAEGQVVPQQWLVHTTAPGVRAEDRRRLDVVIYGAMPNGSALCCDATLVSPLTRTAQPQPCTADVDGAALRAAERRKAATYPELRRQGPQKLLVLGSEVGGRFNSDAQQLVRDLVRLRSYRAPPALRAAASSGWTRRWWGMLSVAVQQAVASTALGQPWPQPPEATSIAGPPLDRVLDLAEAEGPSRLPPAAATPVVVVGPRRLRRTPSLTGPKVGRSKKKKKWLVRPLSYQLIHILYKSIGCESKV</sequence>
<evidence type="ECO:0000313" key="1">
    <source>
        <dbReference type="EMBL" id="CAE7584665.1"/>
    </source>
</evidence>
<organism evidence="1 2">
    <name type="scientific">Symbiodinium natans</name>
    <dbReference type="NCBI Taxonomy" id="878477"/>
    <lineage>
        <taxon>Eukaryota</taxon>
        <taxon>Sar</taxon>
        <taxon>Alveolata</taxon>
        <taxon>Dinophyceae</taxon>
        <taxon>Suessiales</taxon>
        <taxon>Symbiodiniaceae</taxon>
        <taxon>Symbiodinium</taxon>
    </lineage>
</organism>
<dbReference type="EMBL" id="CAJNDS010002751">
    <property type="protein sequence ID" value="CAE7584665.1"/>
    <property type="molecule type" value="Genomic_DNA"/>
</dbReference>
<reference evidence="1" key="1">
    <citation type="submission" date="2021-02" db="EMBL/GenBank/DDBJ databases">
        <authorList>
            <person name="Dougan E. K."/>
            <person name="Rhodes N."/>
            <person name="Thang M."/>
            <person name="Chan C."/>
        </authorList>
    </citation>
    <scope>NUCLEOTIDE SEQUENCE</scope>
</reference>